<gene>
    <name evidence="1" type="ORF">EZS28_049047</name>
</gene>
<accession>A0A5J4TAL7</accession>
<evidence type="ECO:0000313" key="2">
    <source>
        <dbReference type="Proteomes" id="UP000324800"/>
    </source>
</evidence>
<dbReference type="Proteomes" id="UP000324800">
    <property type="component" value="Unassembled WGS sequence"/>
</dbReference>
<dbReference type="EMBL" id="SNRW01034637">
    <property type="protein sequence ID" value="KAA6355426.1"/>
    <property type="molecule type" value="Genomic_DNA"/>
</dbReference>
<evidence type="ECO:0000313" key="1">
    <source>
        <dbReference type="EMBL" id="KAA6355426.1"/>
    </source>
</evidence>
<proteinExistence type="predicted"/>
<name>A0A5J4TAL7_9EUKA</name>
<organism evidence="1 2">
    <name type="scientific">Streblomastix strix</name>
    <dbReference type="NCBI Taxonomy" id="222440"/>
    <lineage>
        <taxon>Eukaryota</taxon>
        <taxon>Metamonada</taxon>
        <taxon>Preaxostyla</taxon>
        <taxon>Oxymonadida</taxon>
        <taxon>Streblomastigidae</taxon>
        <taxon>Streblomastix</taxon>
    </lineage>
</organism>
<comment type="caution">
    <text evidence="1">The sequence shown here is derived from an EMBL/GenBank/DDBJ whole genome shotgun (WGS) entry which is preliminary data.</text>
</comment>
<sequence>MVILHSLLKVDCKEYDQNWYYSEDIVLDQVTPACDATPLADSGTGVAGTSNVDSRGNHQHPLQVFTALTSTDTSDSTIGQANTYARSDHQYPIQTVDTIHNNNSVDGSYRTVDSYARNDHSHPINVQTNASIVPVVIGVGNNGTSAYYSGHDLSHPKQLTGVG</sequence>
<reference evidence="1 2" key="1">
    <citation type="submission" date="2019-03" db="EMBL/GenBank/DDBJ databases">
        <title>Single cell metagenomics reveals metabolic interactions within the superorganism composed of flagellate Streblomastix strix and complex community of Bacteroidetes bacteria on its surface.</title>
        <authorList>
            <person name="Treitli S.C."/>
            <person name="Kolisko M."/>
            <person name="Husnik F."/>
            <person name="Keeling P."/>
            <person name="Hampl V."/>
        </authorList>
    </citation>
    <scope>NUCLEOTIDE SEQUENCE [LARGE SCALE GENOMIC DNA]</scope>
    <source>
        <strain evidence="1">ST1C</strain>
    </source>
</reference>
<dbReference type="AlphaFoldDB" id="A0A5J4TAL7"/>
<feature type="non-terminal residue" evidence="1">
    <location>
        <position position="163"/>
    </location>
</feature>
<protein>
    <submittedName>
        <fullName evidence="1">Uncharacterized protein</fullName>
    </submittedName>
</protein>